<dbReference type="SUPFAM" id="SSF50129">
    <property type="entry name" value="GroES-like"/>
    <property type="match status" value="1"/>
</dbReference>
<keyword evidence="2" id="KW-0862">Zinc</keyword>
<dbReference type="Pfam" id="PF00107">
    <property type="entry name" value="ADH_zinc_N"/>
    <property type="match status" value="1"/>
</dbReference>
<dbReference type="Gene3D" id="3.90.180.10">
    <property type="entry name" value="Medium-chain alcohol dehydrogenases, catalytic domain"/>
    <property type="match status" value="1"/>
</dbReference>
<proteinExistence type="predicted"/>
<dbReference type="PANTHER" id="PTHR43401:SF2">
    <property type="entry name" value="L-THREONINE 3-DEHYDROGENASE"/>
    <property type="match status" value="1"/>
</dbReference>
<dbReference type="InterPro" id="IPR011032">
    <property type="entry name" value="GroES-like_sf"/>
</dbReference>
<evidence type="ECO:0000259" key="4">
    <source>
        <dbReference type="SMART" id="SM00829"/>
    </source>
</evidence>
<evidence type="ECO:0000313" key="5">
    <source>
        <dbReference type="EMBL" id="MSB49728.1"/>
    </source>
</evidence>
<evidence type="ECO:0000256" key="1">
    <source>
        <dbReference type="ARBA" id="ARBA00022723"/>
    </source>
</evidence>
<dbReference type="PANTHER" id="PTHR43401">
    <property type="entry name" value="L-THREONINE 3-DEHYDROGENASE"/>
    <property type="match status" value="1"/>
</dbReference>
<keyword evidence="1" id="KW-0479">Metal-binding</keyword>
<sequence>MSHMWHTPVAHWGREVPVCLGFSRVCGGEELAWHLRVYQNKTGCGTQMTVPVCWRSRTHGDKSKEWEAITMKYAVLSGNERFEIREGELKSNGCAVLQVTHVGVCGTDTSYWHEGERYRGVVIGHEYSGVVVAPGTNRALKPGDRVAGYTQNVFQEPCGHCEACLAGDWDHCTNRRVFTWKGGELGHPGAYSQYTTWFPHSLVKLPDNVTNEEGAMAEPFAVGLHAIQVSQVKPNDRVLILGGGIIGMSCAEWARTFGASEITVSELNPQKREIIRGYQVADHVVAADAPDLEQQLLDISGGGYDLLIDCVGVPSAFNTGLRALKPEFYMRATAVGLPHAQFPLDYERLVLKQVLLRGSKGHNFDEFKTVINAMASGRISVKKYISRRIKLEEVQAGFEAMKAARGLDTKVIIETQ</sequence>
<dbReference type="InterPro" id="IPR020843">
    <property type="entry name" value="ER"/>
</dbReference>
<dbReference type="Pfam" id="PF08240">
    <property type="entry name" value="ADH_N"/>
    <property type="match status" value="1"/>
</dbReference>
<evidence type="ECO:0000313" key="6">
    <source>
        <dbReference type="Proteomes" id="UP000429811"/>
    </source>
</evidence>
<gene>
    <name evidence="5" type="ORF">GKE90_13655</name>
</gene>
<organism evidence="5 6">
    <name type="scientific">Flavonifractor plautii</name>
    <name type="common">Fusobacterium plautii</name>
    <dbReference type="NCBI Taxonomy" id="292800"/>
    <lineage>
        <taxon>Bacteria</taxon>
        <taxon>Bacillati</taxon>
        <taxon>Bacillota</taxon>
        <taxon>Clostridia</taxon>
        <taxon>Eubacteriales</taxon>
        <taxon>Oscillospiraceae</taxon>
        <taxon>Flavonifractor</taxon>
    </lineage>
</organism>
<dbReference type="InterPro" id="IPR013154">
    <property type="entry name" value="ADH-like_N"/>
</dbReference>
<dbReference type="Gene3D" id="3.40.50.720">
    <property type="entry name" value="NAD(P)-binding Rossmann-like Domain"/>
    <property type="match status" value="1"/>
</dbReference>
<dbReference type="EMBL" id="WKPO01000020">
    <property type="protein sequence ID" value="MSB49728.1"/>
    <property type="molecule type" value="Genomic_DNA"/>
</dbReference>
<dbReference type="InterPro" id="IPR050129">
    <property type="entry name" value="Zn_alcohol_dh"/>
</dbReference>
<dbReference type="GO" id="GO:0046872">
    <property type="term" value="F:metal ion binding"/>
    <property type="evidence" value="ECO:0007669"/>
    <property type="project" value="UniProtKB-KW"/>
</dbReference>
<evidence type="ECO:0000256" key="2">
    <source>
        <dbReference type="ARBA" id="ARBA00022833"/>
    </source>
</evidence>
<feature type="domain" description="Enoyl reductase (ER)" evidence="4">
    <location>
        <begin position="74"/>
        <end position="413"/>
    </location>
</feature>
<keyword evidence="3" id="KW-0560">Oxidoreductase</keyword>
<dbReference type="InterPro" id="IPR036291">
    <property type="entry name" value="NAD(P)-bd_dom_sf"/>
</dbReference>
<protein>
    <submittedName>
        <fullName evidence="5">Alcohol dehydrogenase catalytic domain-containing protein</fullName>
    </submittedName>
</protein>
<dbReference type="SMART" id="SM00829">
    <property type="entry name" value="PKS_ER"/>
    <property type="match status" value="1"/>
</dbReference>
<dbReference type="GO" id="GO:0016491">
    <property type="term" value="F:oxidoreductase activity"/>
    <property type="evidence" value="ECO:0007669"/>
    <property type="project" value="UniProtKB-KW"/>
</dbReference>
<comment type="caution">
    <text evidence="5">The sequence shown here is derived from an EMBL/GenBank/DDBJ whole genome shotgun (WGS) entry which is preliminary data.</text>
</comment>
<name>A0A6I2RIZ1_FLAPL</name>
<dbReference type="Proteomes" id="UP000429811">
    <property type="component" value="Unassembled WGS sequence"/>
</dbReference>
<reference evidence="5 6" key="1">
    <citation type="journal article" date="2019" name="Nat. Med.">
        <title>A library of human gut bacterial isolates paired with longitudinal multiomics data enables mechanistic microbiome research.</title>
        <authorList>
            <person name="Poyet M."/>
            <person name="Groussin M."/>
            <person name="Gibbons S.M."/>
            <person name="Avila-Pacheco J."/>
            <person name="Jiang X."/>
            <person name="Kearney S.M."/>
            <person name="Perrotta A.R."/>
            <person name="Berdy B."/>
            <person name="Zhao S."/>
            <person name="Lieberman T.D."/>
            <person name="Swanson P.K."/>
            <person name="Smith M."/>
            <person name="Roesemann S."/>
            <person name="Alexander J.E."/>
            <person name="Rich S.A."/>
            <person name="Livny J."/>
            <person name="Vlamakis H."/>
            <person name="Clish C."/>
            <person name="Bullock K."/>
            <person name="Deik A."/>
            <person name="Scott J."/>
            <person name="Pierce K.A."/>
            <person name="Xavier R.J."/>
            <person name="Alm E.J."/>
        </authorList>
    </citation>
    <scope>NUCLEOTIDE SEQUENCE [LARGE SCALE GENOMIC DNA]</scope>
    <source>
        <strain evidence="5 6">BIOML-A5</strain>
    </source>
</reference>
<dbReference type="AlphaFoldDB" id="A0A6I2RIZ1"/>
<accession>A0A6I2RIZ1</accession>
<dbReference type="InterPro" id="IPR013149">
    <property type="entry name" value="ADH-like_C"/>
</dbReference>
<dbReference type="SUPFAM" id="SSF51735">
    <property type="entry name" value="NAD(P)-binding Rossmann-fold domains"/>
    <property type="match status" value="1"/>
</dbReference>
<evidence type="ECO:0000256" key="3">
    <source>
        <dbReference type="ARBA" id="ARBA00023002"/>
    </source>
</evidence>